<dbReference type="Gene3D" id="1.20.5.4130">
    <property type="match status" value="1"/>
</dbReference>
<evidence type="ECO:0000256" key="2">
    <source>
        <dbReference type="ARBA" id="ARBA00022741"/>
    </source>
</evidence>
<dbReference type="Gene3D" id="3.80.10.10">
    <property type="entry name" value="Ribonuclease Inhibitor"/>
    <property type="match status" value="1"/>
</dbReference>
<sequence length="557" mass="64659">MAEAFLFNIAERVLEKIAYLSIEEARLAFNVETDLSELKETVSSIKAVLLDAEQKQHQNEKLRLCMWKLRNIFYDAEDVIDDFKCEALRKQDDNHIHPDNEKVRFSASCCFPISFSLKMGHKIKEINQRLNKLATEWNSFDLGQGSDIRRVFHRETHSFVHSSDVIGRDMDKENIIDDVWNENRVKWIELRDLLRSMGGLSQSRIIVTTRSMKVASIMSSTLPYELKGLPLEHCSTLFAKWAFSDDVSQKECKTVNHQTELIDRNVRHLSFSDEKLLKVPQLKKLKNVRTVIIHGVLEESLINLCVSKYKYLRVLRLCDSHLTALPSSIGILKHLRDLDLTNCRHIKKLPSSFCRLQSLQSLRMRGVPLLQLPDNLESLIELRYLEITIKAPHLKEIRSGCWPSLQYLAFHDCDNLKRLFEGMQHLTSLRGLVLDNCPNLVTLPQSLKFLTKLEDLCVSWCNKINLEMEPEEEEDRNLKLSLKTFLLSDSDGITDLPRLLLERSSSTLQQIKISNCSNFVVLPPWLQHLVAQNCQLYRREWTRSPNTRELPIFVIQI</sequence>
<evidence type="ECO:0000256" key="3">
    <source>
        <dbReference type="ARBA" id="ARBA00022821"/>
    </source>
</evidence>
<dbReference type="PANTHER" id="PTHR36766:SF67">
    <property type="entry name" value="DISEASE RESISTANCE PROTEIN RGA3"/>
    <property type="match status" value="1"/>
</dbReference>
<dbReference type="InterPro" id="IPR055414">
    <property type="entry name" value="LRR_R13L4/SHOC2-like"/>
</dbReference>
<dbReference type="PANTHER" id="PTHR36766">
    <property type="entry name" value="PLANT BROAD-SPECTRUM MILDEW RESISTANCE PROTEIN RPW8"/>
    <property type="match status" value="1"/>
</dbReference>
<proteinExistence type="predicted"/>
<evidence type="ECO:0000259" key="7">
    <source>
        <dbReference type="Pfam" id="PF23598"/>
    </source>
</evidence>
<gene>
    <name evidence="8" type="ORF">V6N11_045848</name>
</gene>
<evidence type="ECO:0008006" key="10">
    <source>
        <dbReference type="Google" id="ProtNLM"/>
    </source>
</evidence>
<dbReference type="Pfam" id="PF00931">
    <property type="entry name" value="NB-ARC"/>
    <property type="match status" value="1"/>
</dbReference>
<dbReference type="Pfam" id="PF23598">
    <property type="entry name" value="LRR_14"/>
    <property type="match status" value="1"/>
</dbReference>
<keyword evidence="9" id="KW-1185">Reference proteome</keyword>
<dbReference type="SUPFAM" id="SSF52540">
    <property type="entry name" value="P-loop containing nucleoside triphosphate hydrolases"/>
    <property type="match status" value="1"/>
</dbReference>
<evidence type="ECO:0000259" key="5">
    <source>
        <dbReference type="Pfam" id="PF00931"/>
    </source>
</evidence>
<keyword evidence="2" id="KW-0547">Nucleotide-binding</keyword>
<dbReference type="InterPro" id="IPR002182">
    <property type="entry name" value="NB-ARC"/>
</dbReference>
<feature type="domain" description="Disease resistance R13L4/SHOC-2-like LRR" evidence="7">
    <location>
        <begin position="266"/>
        <end position="389"/>
    </location>
</feature>
<dbReference type="Gene3D" id="3.40.50.300">
    <property type="entry name" value="P-loop containing nucleotide triphosphate hydrolases"/>
    <property type="match status" value="1"/>
</dbReference>
<evidence type="ECO:0000259" key="6">
    <source>
        <dbReference type="Pfam" id="PF18052"/>
    </source>
</evidence>
<evidence type="ECO:0000313" key="9">
    <source>
        <dbReference type="Proteomes" id="UP001396334"/>
    </source>
</evidence>
<reference evidence="8 9" key="1">
    <citation type="journal article" date="2024" name="G3 (Bethesda)">
        <title>Genome assembly of Hibiscus sabdariffa L. provides insights into metabolisms of medicinal natural products.</title>
        <authorList>
            <person name="Kim T."/>
        </authorList>
    </citation>
    <scope>NUCLEOTIDE SEQUENCE [LARGE SCALE GENOMIC DNA]</scope>
    <source>
        <strain evidence="8">TK-2024</strain>
        <tissue evidence="8">Old leaves</tissue>
    </source>
</reference>
<keyword evidence="4" id="KW-0067">ATP-binding</keyword>
<dbReference type="InterPro" id="IPR041118">
    <property type="entry name" value="Rx_N"/>
</dbReference>
<evidence type="ECO:0000256" key="4">
    <source>
        <dbReference type="ARBA" id="ARBA00022840"/>
    </source>
</evidence>
<dbReference type="InterPro" id="IPR032675">
    <property type="entry name" value="LRR_dom_sf"/>
</dbReference>
<evidence type="ECO:0000313" key="8">
    <source>
        <dbReference type="EMBL" id="KAK8994777.1"/>
    </source>
</evidence>
<dbReference type="InterPro" id="IPR038005">
    <property type="entry name" value="RX-like_CC"/>
</dbReference>
<comment type="caution">
    <text evidence="8">The sequence shown here is derived from an EMBL/GenBank/DDBJ whole genome shotgun (WGS) entry which is preliminary data.</text>
</comment>
<dbReference type="Proteomes" id="UP001396334">
    <property type="component" value="Unassembled WGS sequence"/>
</dbReference>
<keyword evidence="3" id="KW-0611">Plant defense</keyword>
<dbReference type="CDD" id="cd14798">
    <property type="entry name" value="RX-CC_like"/>
    <property type="match status" value="1"/>
</dbReference>
<feature type="domain" description="Disease resistance N-terminal" evidence="6">
    <location>
        <begin position="11"/>
        <end position="96"/>
    </location>
</feature>
<dbReference type="Pfam" id="PF18052">
    <property type="entry name" value="Rx_N"/>
    <property type="match status" value="1"/>
</dbReference>
<feature type="domain" description="NB-ARC" evidence="5">
    <location>
        <begin position="175"/>
        <end position="246"/>
    </location>
</feature>
<name>A0ABR2Q263_9ROSI</name>
<organism evidence="8 9">
    <name type="scientific">Hibiscus sabdariffa</name>
    <name type="common">roselle</name>
    <dbReference type="NCBI Taxonomy" id="183260"/>
    <lineage>
        <taxon>Eukaryota</taxon>
        <taxon>Viridiplantae</taxon>
        <taxon>Streptophyta</taxon>
        <taxon>Embryophyta</taxon>
        <taxon>Tracheophyta</taxon>
        <taxon>Spermatophyta</taxon>
        <taxon>Magnoliopsida</taxon>
        <taxon>eudicotyledons</taxon>
        <taxon>Gunneridae</taxon>
        <taxon>Pentapetalae</taxon>
        <taxon>rosids</taxon>
        <taxon>malvids</taxon>
        <taxon>Malvales</taxon>
        <taxon>Malvaceae</taxon>
        <taxon>Malvoideae</taxon>
        <taxon>Hibiscus</taxon>
    </lineage>
</organism>
<dbReference type="SUPFAM" id="SSF52058">
    <property type="entry name" value="L domain-like"/>
    <property type="match status" value="1"/>
</dbReference>
<keyword evidence="1" id="KW-0677">Repeat</keyword>
<accession>A0ABR2Q263</accession>
<dbReference type="EMBL" id="JBBPBN010000047">
    <property type="protein sequence ID" value="KAK8994777.1"/>
    <property type="molecule type" value="Genomic_DNA"/>
</dbReference>
<dbReference type="InterPro" id="IPR027417">
    <property type="entry name" value="P-loop_NTPase"/>
</dbReference>
<protein>
    <recommendedName>
        <fullName evidence="10">Rx N-terminal domain-containing protein</fullName>
    </recommendedName>
</protein>
<evidence type="ECO:0000256" key="1">
    <source>
        <dbReference type="ARBA" id="ARBA00022737"/>
    </source>
</evidence>